<accession>U9UQE0</accession>
<protein>
    <submittedName>
        <fullName evidence="1">Uncharacterized protein</fullName>
    </submittedName>
</protein>
<dbReference type="EMBL" id="KI277025">
    <property type="protein sequence ID" value="ESA20768.1"/>
    <property type="molecule type" value="Genomic_DNA"/>
</dbReference>
<organism evidence="1">
    <name type="scientific">Rhizophagus irregularis (strain DAOM 181602 / DAOM 197198 / MUCL 43194)</name>
    <name type="common">Arbuscular mycorrhizal fungus</name>
    <name type="synonym">Glomus intraradices</name>
    <dbReference type="NCBI Taxonomy" id="747089"/>
    <lineage>
        <taxon>Eukaryota</taxon>
        <taxon>Fungi</taxon>
        <taxon>Fungi incertae sedis</taxon>
        <taxon>Mucoromycota</taxon>
        <taxon>Glomeromycotina</taxon>
        <taxon>Glomeromycetes</taxon>
        <taxon>Glomerales</taxon>
        <taxon>Glomeraceae</taxon>
        <taxon>Rhizophagus</taxon>
    </lineage>
</organism>
<proteinExistence type="predicted"/>
<dbReference type="AlphaFoldDB" id="U9UQE0"/>
<dbReference type="HOGENOM" id="CLU_2039265_0_0_1"/>
<name>U9UQE0_RHIID</name>
<reference evidence="1" key="1">
    <citation type="submission" date="2013-07" db="EMBL/GenBank/DDBJ databases">
        <title>The genome of an arbuscular mycorrhizal fungus provides insights into the evolution of the oldest plant symbiosis.</title>
        <authorList>
            <consortium name="DOE Joint Genome Institute"/>
            <person name="Tisserant E."/>
            <person name="Malbreil M."/>
            <person name="Kuo A."/>
            <person name="Kohler A."/>
            <person name="Symeonidi A."/>
            <person name="Balestrini R."/>
            <person name="Charron P."/>
            <person name="Duensing N."/>
            <person name="Frei-dit-Frey N."/>
            <person name="Gianinazzi-Pearson V."/>
            <person name="Gilbert B."/>
            <person name="Handa Y."/>
            <person name="Hijri M."/>
            <person name="Kaul R."/>
            <person name="Kawaguchi M."/>
            <person name="Krajinski F."/>
            <person name="Lammers P."/>
            <person name="Lapierre D."/>
            <person name="Masclaux F.G."/>
            <person name="Murat C."/>
            <person name="Morin E."/>
            <person name="Ndikumana S."/>
            <person name="Pagni M."/>
            <person name="Petitpierre D."/>
            <person name="Requena N."/>
            <person name="Rosikiewicz P."/>
            <person name="Riley R."/>
            <person name="Saito K."/>
            <person name="San Clemente H."/>
            <person name="Shapiro H."/>
            <person name="van Tuinen D."/>
            <person name="Becard G."/>
            <person name="Bonfante P."/>
            <person name="Paszkowski U."/>
            <person name="Shachar-Hill Y."/>
            <person name="Young J.P."/>
            <person name="Sanders I.R."/>
            <person name="Henrissat B."/>
            <person name="Rensing S.A."/>
            <person name="Grigoriev I.V."/>
            <person name="Corradi N."/>
            <person name="Roux C."/>
            <person name="Martin F."/>
        </authorList>
    </citation>
    <scope>NUCLEOTIDE SEQUENCE</scope>
    <source>
        <strain evidence="1">DAOM 197198</strain>
    </source>
</reference>
<sequence length="121" mass="14001">MAFLNLFTISTLRLCIINRIVIEGKAVFFMSKILPIIVNLQQGKNFTKNSVLSCDWLQACNINYKNLEILMELYQETNQNNNGDNNQNQIEENFTYEERNRTLIVALAVREACDVASYEQT</sequence>
<evidence type="ECO:0000313" key="1">
    <source>
        <dbReference type="EMBL" id="ESA20768.1"/>
    </source>
</evidence>
<gene>
    <name evidence="1" type="ORF">GLOINDRAFT_92201</name>
</gene>